<sequence>MLDKFMDILLGEPLSNEQGAHEKYNVPFGLAIMASDAVSSVAYAAEEILFVLVPVLGVAAFNWLTWTSLMIIGLLLILTISYIQIIRAYPHGGGAYIVAKENLGVKSGLVAGAALLIDYVLTVAVSASASVAAITSAFSELNRYKVLIVITLIIILTILNLRGISESSKIFSVPTYIFIVSMIFMILYGLFKFLVLHIEPNQLVHIPKRMDVIGSVSVFLILKAFASGCSALTGLEAVSNSVPNFKQPAQKNAKIVMILLTGLILFIFGGSSFLARFYQVFPLHEGPTVIAQLAYGVFNNGIMFYVIQFSTAIILLMACNTAFTGFPMLMYVVGKDGYAPRQFTIRGKRLSFTVGIVALAFVACFLVIAFNAETHLLIPLYSVGVFMSFTLAQAGMVIYWRKSKETRWRIRASINGFGAFVTLVTTGIIAYEKFIHGAWIVIILVPMIVYVMVMIHRHYSRVACRLRVTKASLKNTNLRVKYNHIVVVPLASLNSATIGALQYAQSISSNVIALNISTSREDLEKLKHKWELLDTDILLVAKYSAFRAVVTPILDYIDKISNAAGEDEKITVILPEFETHEWWGSFLHNHTGFFLRETLLRKNNIVVATYPYHLSEADVCELEDD</sequence>
<keyword evidence="7" id="KW-1185">Reference proteome</keyword>
<feature type="transmembrane region" description="Helical" evidence="5">
    <location>
        <begin position="378"/>
        <end position="400"/>
    </location>
</feature>
<protein>
    <submittedName>
        <fullName evidence="6">APC family permease</fullName>
    </submittedName>
</protein>
<feature type="transmembrane region" description="Helical" evidence="5">
    <location>
        <begin position="109"/>
        <end position="134"/>
    </location>
</feature>
<evidence type="ECO:0000256" key="4">
    <source>
        <dbReference type="ARBA" id="ARBA00023136"/>
    </source>
</evidence>
<feature type="transmembrane region" description="Helical" evidence="5">
    <location>
        <begin position="212"/>
        <end position="235"/>
    </location>
</feature>
<feature type="transmembrane region" description="Helical" evidence="5">
    <location>
        <begin position="146"/>
        <end position="164"/>
    </location>
</feature>
<evidence type="ECO:0000256" key="5">
    <source>
        <dbReference type="SAM" id="Phobius"/>
    </source>
</evidence>
<dbReference type="PANTHER" id="PTHR47704:SF1">
    <property type="entry name" value="POTASSIUM TRANSPORTER KIMA"/>
    <property type="match status" value="1"/>
</dbReference>
<evidence type="ECO:0000256" key="3">
    <source>
        <dbReference type="ARBA" id="ARBA00022989"/>
    </source>
</evidence>
<dbReference type="EMBL" id="JAESWA010000004">
    <property type="protein sequence ID" value="MBL4930366.1"/>
    <property type="molecule type" value="Genomic_DNA"/>
</dbReference>
<feature type="transmembrane region" description="Helical" evidence="5">
    <location>
        <begin position="48"/>
        <end position="64"/>
    </location>
</feature>
<feature type="transmembrane region" description="Helical" evidence="5">
    <location>
        <begin position="170"/>
        <end position="191"/>
    </location>
</feature>
<dbReference type="Proteomes" id="UP000623681">
    <property type="component" value="Unassembled WGS sequence"/>
</dbReference>
<dbReference type="RefSeq" id="WP_202765749.1">
    <property type="nucleotide sequence ID" value="NZ_JAESWA010000004.1"/>
</dbReference>
<evidence type="ECO:0000256" key="2">
    <source>
        <dbReference type="ARBA" id="ARBA00022692"/>
    </source>
</evidence>
<dbReference type="PANTHER" id="PTHR47704">
    <property type="entry name" value="POTASSIUM TRANSPORTER KIMA"/>
    <property type="match status" value="1"/>
</dbReference>
<gene>
    <name evidence="6" type="ORF">JK634_00880</name>
</gene>
<feature type="transmembrane region" description="Helical" evidence="5">
    <location>
        <begin position="437"/>
        <end position="455"/>
    </location>
</feature>
<keyword evidence="2 5" id="KW-0812">Transmembrane</keyword>
<feature type="transmembrane region" description="Helical" evidence="5">
    <location>
        <begin position="289"/>
        <end position="307"/>
    </location>
</feature>
<organism evidence="6 7">
    <name type="scientific">Clostridium paridis</name>
    <dbReference type="NCBI Taxonomy" id="2803863"/>
    <lineage>
        <taxon>Bacteria</taxon>
        <taxon>Bacillati</taxon>
        <taxon>Bacillota</taxon>
        <taxon>Clostridia</taxon>
        <taxon>Eubacteriales</taxon>
        <taxon>Clostridiaceae</taxon>
        <taxon>Clostridium</taxon>
    </lineage>
</organism>
<proteinExistence type="predicted"/>
<accession>A0A937FF94</accession>
<name>A0A937FF94_9CLOT</name>
<dbReference type="GO" id="GO:0016020">
    <property type="term" value="C:membrane"/>
    <property type="evidence" value="ECO:0007669"/>
    <property type="project" value="UniProtKB-SubCell"/>
</dbReference>
<feature type="transmembrane region" description="Helical" evidence="5">
    <location>
        <begin position="412"/>
        <end position="431"/>
    </location>
</feature>
<comment type="caution">
    <text evidence="6">The sequence shown here is derived from an EMBL/GenBank/DDBJ whole genome shotgun (WGS) entry which is preliminary data.</text>
</comment>
<dbReference type="AlphaFoldDB" id="A0A937FF94"/>
<feature type="transmembrane region" description="Helical" evidence="5">
    <location>
        <begin position="71"/>
        <end position="89"/>
    </location>
</feature>
<dbReference type="InterPro" id="IPR002293">
    <property type="entry name" value="AA/rel_permease1"/>
</dbReference>
<keyword evidence="3 5" id="KW-1133">Transmembrane helix</keyword>
<evidence type="ECO:0000313" key="7">
    <source>
        <dbReference type="Proteomes" id="UP000623681"/>
    </source>
</evidence>
<keyword evidence="4 5" id="KW-0472">Membrane</keyword>
<reference evidence="6" key="1">
    <citation type="submission" date="2021-01" db="EMBL/GenBank/DDBJ databases">
        <title>Genome public.</title>
        <authorList>
            <person name="Liu C."/>
            <person name="Sun Q."/>
        </authorList>
    </citation>
    <scope>NUCLEOTIDE SEQUENCE</scope>
    <source>
        <strain evidence="6">YIM B02565</strain>
    </source>
</reference>
<feature type="transmembrane region" description="Helical" evidence="5">
    <location>
        <begin position="352"/>
        <end position="372"/>
    </location>
</feature>
<evidence type="ECO:0000256" key="1">
    <source>
        <dbReference type="ARBA" id="ARBA00004141"/>
    </source>
</evidence>
<dbReference type="InterPro" id="IPR053153">
    <property type="entry name" value="APC_K+_Transporter"/>
</dbReference>
<dbReference type="GO" id="GO:0022857">
    <property type="term" value="F:transmembrane transporter activity"/>
    <property type="evidence" value="ECO:0007669"/>
    <property type="project" value="InterPro"/>
</dbReference>
<comment type="subcellular location">
    <subcellularLocation>
        <location evidence="1">Membrane</location>
        <topology evidence="1">Multi-pass membrane protein</topology>
    </subcellularLocation>
</comment>
<dbReference type="Pfam" id="PF13520">
    <property type="entry name" value="AA_permease_2"/>
    <property type="match status" value="1"/>
</dbReference>
<dbReference type="Gene3D" id="1.20.1740.10">
    <property type="entry name" value="Amino acid/polyamine transporter I"/>
    <property type="match status" value="1"/>
</dbReference>
<feature type="transmembrane region" description="Helical" evidence="5">
    <location>
        <begin position="313"/>
        <end position="332"/>
    </location>
</feature>
<feature type="transmembrane region" description="Helical" evidence="5">
    <location>
        <begin position="255"/>
        <end position="277"/>
    </location>
</feature>
<evidence type="ECO:0000313" key="6">
    <source>
        <dbReference type="EMBL" id="MBL4930366.1"/>
    </source>
</evidence>